<keyword evidence="8" id="KW-0408">Iron</keyword>
<keyword evidence="10 11" id="KW-0472">Membrane</keyword>
<dbReference type="eggNOG" id="COG2000">
    <property type="taxonomic scope" value="Bacteria"/>
</dbReference>
<dbReference type="KEGG" id="kol:Kole_1159"/>
<keyword evidence="6" id="KW-0479">Metal-binding</keyword>
<keyword evidence="5 11" id="KW-0812">Transmembrane</keyword>
<dbReference type="Gene3D" id="1.10.15.40">
    <property type="entry name" value="Electron transport complex subunit B, putative Fe-S cluster"/>
    <property type="match status" value="1"/>
</dbReference>
<accession>C5CIJ7</accession>
<dbReference type="Proteomes" id="UP000002382">
    <property type="component" value="Chromosome"/>
</dbReference>
<evidence type="ECO:0000256" key="6">
    <source>
        <dbReference type="ARBA" id="ARBA00022723"/>
    </source>
</evidence>
<evidence type="ECO:0000256" key="11">
    <source>
        <dbReference type="SAM" id="Phobius"/>
    </source>
</evidence>
<evidence type="ECO:0000256" key="3">
    <source>
        <dbReference type="ARBA" id="ARBA00022475"/>
    </source>
</evidence>
<feature type="transmembrane region" description="Helical" evidence="11">
    <location>
        <begin position="49"/>
        <end position="67"/>
    </location>
</feature>
<evidence type="ECO:0000256" key="1">
    <source>
        <dbReference type="ARBA" id="ARBA00004651"/>
    </source>
</evidence>
<reference evidence="13 14" key="2">
    <citation type="journal article" date="2011" name="J. Bacteriol.">
        <title>Genome Sequence of Kosmotoga olearia Strain TBF 19.5.1, a Thermophilic Bacterium with a Wide Growth Temperature Range, Isolated from the Troll B Oil Platform in the North Sea.</title>
        <authorList>
            <person name="Swithers K.S."/>
            <person name="Dipippo J.L."/>
            <person name="Bruce D.C."/>
            <person name="Detter C."/>
            <person name="Tapia R."/>
            <person name="Han S."/>
            <person name="Goodwin L.A."/>
            <person name="Han J."/>
            <person name="Woyke T."/>
            <person name="Pitluck S."/>
            <person name="Pennacchio L."/>
            <person name="Nolan M."/>
            <person name="Mikhailova N."/>
            <person name="Land M.L."/>
            <person name="Nesbo C.L."/>
            <person name="Gogarten J.P."/>
            <person name="Noll K.M."/>
        </authorList>
    </citation>
    <scope>NUCLEOTIDE SEQUENCE [LARGE SCALE GENOMIC DNA]</scope>
    <source>
        <strain evidence="14">ATCC BAA-1733 / DSM 21960 / TBF 19.5.1</strain>
    </source>
</reference>
<dbReference type="OrthoDB" id="9798408at2"/>
<evidence type="ECO:0000259" key="12">
    <source>
        <dbReference type="PROSITE" id="PS51656"/>
    </source>
</evidence>
<evidence type="ECO:0000256" key="9">
    <source>
        <dbReference type="ARBA" id="ARBA00023014"/>
    </source>
</evidence>
<evidence type="ECO:0000313" key="14">
    <source>
        <dbReference type="Proteomes" id="UP000002382"/>
    </source>
</evidence>
<dbReference type="STRING" id="521045.Kole_1159"/>
<dbReference type="InterPro" id="IPR007202">
    <property type="entry name" value="4Fe-4S_dom"/>
</dbReference>
<dbReference type="PROSITE" id="PS51656">
    <property type="entry name" value="4FE4S"/>
    <property type="match status" value="1"/>
</dbReference>
<keyword evidence="7 11" id="KW-1133">Transmembrane helix</keyword>
<dbReference type="Pfam" id="PF03773">
    <property type="entry name" value="ArsP_1"/>
    <property type="match status" value="1"/>
</dbReference>
<organism evidence="13 14">
    <name type="scientific">Kosmotoga olearia (strain ATCC BAA-1733 / DSM 21960 / TBF 19.5.1)</name>
    <dbReference type="NCBI Taxonomy" id="521045"/>
    <lineage>
        <taxon>Bacteria</taxon>
        <taxon>Thermotogati</taxon>
        <taxon>Thermotogota</taxon>
        <taxon>Thermotogae</taxon>
        <taxon>Kosmotogales</taxon>
        <taxon>Kosmotogaceae</taxon>
        <taxon>Kosmotoga</taxon>
    </lineage>
</organism>
<keyword evidence="14" id="KW-1185">Reference proteome</keyword>
<feature type="transmembrane region" description="Helical" evidence="11">
    <location>
        <begin position="135"/>
        <end position="158"/>
    </location>
</feature>
<keyword evidence="4" id="KW-0004">4Fe-4S</keyword>
<dbReference type="HOGENOM" id="CLU_101297_0_0_0"/>
<evidence type="ECO:0000256" key="7">
    <source>
        <dbReference type="ARBA" id="ARBA00022989"/>
    </source>
</evidence>
<dbReference type="InterPro" id="IPR053166">
    <property type="entry name" value="UPF0718_permease"/>
</dbReference>
<evidence type="ECO:0000256" key="8">
    <source>
        <dbReference type="ARBA" id="ARBA00023004"/>
    </source>
</evidence>
<feature type="transmembrane region" description="Helical" evidence="11">
    <location>
        <begin position="103"/>
        <end position="123"/>
    </location>
</feature>
<name>C5CIJ7_KOSOT</name>
<dbReference type="PANTHER" id="PTHR42775">
    <property type="entry name" value="PERMEASE RV2963-RELATED"/>
    <property type="match status" value="1"/>
</dbReference>
<dbReference type="RefSeq" id="WP_015868517.1">
    <property type="nucleotide sequence ID" value="NC_012785.1"/>
</dbReference>
<feature type="transmembrane region" description="Helical" evidence="11">
    <location>
        <begin position="10"/>
        <end position="29"/>
    </location>
</feature>
<dbReference type="Pfam" id="PF04060">
    <property type="entry name" value="FeS"/>
    <property type="match status" value="1"/>
</dbReference>
<dbReference type="GO" id="GO:0046872">
    <property type="term" value="F:metal ion binding"/>
    <property type="evidence" value="ECO:0007669"/>
    <property type="project" value="UniProtKB-KW"/>
</dbReference>
<reference evidence="13 14" key="1">
    <citation type="submission" date="2009-06" db="EMBL/GenBank/DDBJ databases">
        <title>Complete sequence of Thermotogales bacterium TBF 19.5.1.</title>
        <authorList>
            <consortium name="US DOE Joint Genome Institute"/>
            <person name="Lucas S."/>
            <person name="Copeland A."/>
            <person name="Lapidus A."/>
            <person name="Glavina del Rio T."/>
            <person name="Tice H."/>
            <person name="Bruce D."/>
            <person name="Goodwin L."/>
            <person name="Pitluck S."/>
            <person name="Chertkov O."/>
            <person name="Brettin T."/>
            <person name="Detter J.C."/>
            <person name="Han C."/>
            <person name="Schmutz J."/>
            <person name="Larimer F."/>
            <person name="Land M."/>
            <person name="Hauser L."/>
            <person name="Kyrpides N."/>
            <person name="Ovchinnikova G."/>
            <person name="Noll K."/>
        </authorList>
    </citation>
    <scope>NUCLEOTIDE SEQUENCE [LARGE SCALE GENOMIC DNA]</scope>
    <source>
        <strain evidence="14">ATCC BAA-1733 / DSM 21960 / TBF 19.5.1</strain>
    </source>
</reference>
<dbReference type="AlphaFoldDB" id="C5CIJ7"/>
<feature type="transmembrane region" description="Helical" evidence="11">
    <location>
        <begin position="79"/>
        <end position="97"/>
    </location>
</feature>
<evidence type="ECO:0000256" key="2">
    <source>
        <dbReference type="ARBA" id="ARBA00006386"/>
    </source>
</evidence>
<dbReference type="InterPro" id="IPR005524">
    <property type="entry name" value="DUF318"/>
</dbReference>
<protein>
    <submittedName>
        <fullName evidence="13">Fe-S cluster domain protein</fullName>
    </submittedName>
</protein>
<comment type="subcellular location">
    <subcellularLocation>
        <location evidence="1">Cell membrane</location>
        <topology evidence="1">Multi-pass membrane protein</topology>
    </subcellularLocation>
</comment>
<evidence type="ECO:0000256" key="4">
    <source>
        <dbReference type="ARBA" id="ARBA00022485"/>
    </source>
</evidence>
<evidence type="ECO:0000313" key="13">
    <source>
        <dbReference type="EMBL" id="ACR79860.1"/>
    </source>
</evidence>
<evidence type="ECO:0000256" key="5">
    <source>
        <dbReference type="ARBA" id="ARBA00022692"/>
    </source>
</evidence>
<gene>
    <name evidence="13" type="ordered locus">Kole_1159</name>
</gene>
<dbReference type="GO" id="GO:0005886">
    <property type="term" value="C:plasma membrane"/>
    <property type="evidence" value="ECO:0007669"/>
    <property type="project" value="UniProtKB-SubCell"/>
</dbReference>
<dbReference type="eggNOG" id="COG0701">
    <property type="taxonomic scope" value="Bacteria"/>
</dbReference>
<dbReference type="PANTHER" id="PTHR42775:SF1">
    <property type="entry name" value="PERMEASE RV2963-RELATED"/>
    <property type="match status" value="1"/>
</dbReference>
<sequence length="241" mass="26588">MKNFIKENKLLVITAVLYLVVFFFNPGLFNNAVKMTGKFLLEMIEVMPPILLLSALITVWVPSEVITKNFGKESGIKGKLISVFIGSVSAGPIYAAFPMALTLFYKGASVSNIVIIISAWAVVKVPMFMIESSFLGLKFAAIRYLLTVPAIVALGYLMDKLVKREDILKEQSQIEKETNLTEKHILRKLPRFDCGGCGYKDCASFAKAVYAGEATISECVIKSKNRESETGVQEPLLETGD</sequence>
<evidence type="ECO:0000256" key="10">
    <source>
        <dbReference type="ARBA" id="ARBA00023136"/>
    </source>
</evidence>
<proteinExistence type="inferred from homology"/>
<dbReference type="GO" id="GO:0051539">
    <property type="term" value="F:4 iron, 4 sulfur cluster binding"/>
    <property type="evidence" value="ECO:0007669"/>
    <property type="project" value="UniProtKB-KW"/>
</dbReference>
<dbReference type="EMBL" id="CP001634">
    <property type="protein sequence ID" value="ACR79860.1"/>
    <property type="molecule type" value="Genomic_DNA"/>
</dbReference>
<keyword evidence="9" id="KW-0411">Iron-sulfur</keyword>
<feature type="domain" description="4Fe-4S" evidence="12">
    <location>
        <begin position="175"/>
        <end position="238"/>
    </location>
</feature>
<keyword evidence="3" id="KW-1003">Cell membrane</keyword>
<comment type="similarity">
    <text evidence="2">Belongs to the UPF0718 family.</text>
</comment>